<organism evidence="2">
    <name type="scientific">Polynucleobacter sp. UK-FUSCHL-C3</name>
    <dbReference type="NCBI Taxonomy" id="2955208"/>
    <lineage>
        <taxon>Bacteria</taxon>
        <taxon>Pseudomonadati</taxon>
        <taxon>Pseudomonadota</taxon>
        <taxon>Betaproteobacteria</taxon>
        <taxon>Burkholderiales</taxon>
        <taxon>Burkholderiaceae</taxon>
        <taxon>Polynucleobacter</taxon>
    </lineage>
</organism>
<feature type="domain" description="YqaJ viral recombinase" evidence="1">
    <location>
        <begin position="9"/>
        <end position="147"/>
    </location>
</feature>
<dbReference type="InterPro" id="IPR051703">
    <property type="entry name" value="NF-kappa-B_Signaling_Reg"/>
</dbReference>
<dbReference type="InterPro" id="IPR011604">
    <property type="entry name" value="PDDEXK-like_dom_sf"/>
</dbReference>
<dbReference type="RefSeq" id="WP_353438336.1">
    <property type="nucleotide sequence ID" value="NZ_CP099959.1"/>
</dbReference>
<dbReference type="InterPro" id="IPR011335">
    <property type="entry name" value="Restrct_endonuc-II-like"/>
</dbReference>
<sequence>MHINHDFSVDRTKYIGGSDIGAILGLSRFRSPLEVWMEKTGKEVKKLDSLPLRFGSFAEEFVASEYSRATGFDLIHDESIHIHPDYSFMSAHIDRYVLEHDSPTPRRILECKTANPFASSDWGEAGSDEVPLSYLCQSIWYMAITNIDKVDLAVLFGNSDFRIYEITRDLELESTVLQKANLFWSECVAKDIPPPAQSEADCQALFSKGDPAKTIEAKTETWALAQRLQLLHNEIDMREEEISTIKQSIMSQMGEAETLTYEGKVLATWKAPKPSFRLDSKRLELDHPEIATNYKTAVQNSRRLVIKHAN</sequence>
<accession>A0AAU8A179</accession>
<dbReference type="InterPro" id="IPR019080">
    <property type="entry name" value="YqaJ_viral_recombinase"/>
</dbReference>
<dbReference type="EMBL" id="CP099959">
    <property type="protein sequence ID" value="XCC57306.1"/>
    <property type="molecule type" value="Genomic_DNA"/>
</dbReference>
<protein>
    <submittedName>
        <fullName evidence="2">YqaJ viral recombinase family protein</fullName>
    </submittedName>
</protein>
<reference evidence="2" key="1">
    <citation type="submission" date="2022-06" db="EMBL/GenBank/DDBJ databases">
        <title>New Polynucleobacter species.</title>
        <authorList>
            <person name="Hahn M.W."/>
        </authorList>
    </citation>
    <scope>NUCLEOTIDE SEQUENCE</scope>
    <source>
        <strain evidence="2">UK-FUSCHL-C3</strain>
    </source>
</reference>
<dbReference type="PANTHER" id="PTHR46609">
    <property type="entry name" value="EXONUCLEASE, PHAGE-TYPE/RECB, C-TERMINAL DOMAIN-CONTAINING PROTEIN"/>
    <property type="match status" value="1"/>
</dbReference>
<evidence type="ECO:0000259" key="1">
    <source>
        <dbReference type="Pfam" id="PF09588"/>
    </source>
</evidence>
<gene>
    <name evidence="2" type="ORF">NKE59_07355</name>
</gene>
<dbReference type="NCBIfam" id="TIGR03033">
    <property type="entry name" value="phage_rel_nuc"/>
    <property type="match status" value="1"/>
</dbReference>
<dbReference type="SUPFAM" id="SSF52980">
    <property type="entry name" value="Restriction endonuclease-like"/>
    <property type="match status" value="1"/>
</dbReference>
<proteinExistence type="predicted"/>
<dbReference type="InterPro" id="IPR017482">
    <property type="entry name" value="Lambda-type_endonuclease"/>
</dbReference>
<evidence type="ECO:0000313" key="2">
    <source>
        <dbReference type="EMBL" id="XCC57306.1"/>
    </source>
</evidence>
<dbReference type="Pfam" id="PF09588">
    <property type="entry name" value="YqaJ"/>
    <property type="match status" value="1"/>
</dbReference>
<name>A0AAU8A179_9BURK</name>
<dbReference type="AlphaFoldDB" id="A0AAU8A179"/>
<dbReference type="PANTHER" id="PTHR46609:SF6">
    <property type="entry name" value="EXONUCLEASE, PHAGE-TYPE_RECB, C-TERMINAL DOMAIN-CONTAINING PROTEIN-RELATED"/>
    <property type="match status" value="1"/>
</dbReference>
<dbReference type="Gene3D" id="3.90.320.10">
    <property type="match status" value="1"/>
</dbReference>